<feature type="domain" description="CNNM transmembrane" evidence="4">
    <location>
        <begin position="27"/>
        <end position="212"/>
    </location>
</feature>
<dbReference type="GO" id="GO:0010960">
    <property type="term" value="P:magnesium ion homeostasis"/>
    <property type="evidence" value="ECO:0007669"/>
    <property type="project" value="InterPro"/>
</dbReference>
<evidence type="ECO:0000313" key="6">
    <source>
        <dbReference type="Proteomes" id="UP001515480"/>
    </source>
</evidence>
<dbReference type="SUPFAM" id="SSF54631">
    <property type="entry name" value="CBS-domain pair"/>
    <property type="match status" value="1"/>
</dbReference>
<dbReference type="PROSITE" id="PS51846">
    <property type="entry name" value="CNNM"/>
    <property type="match status" value="1"/>
</dbReference>
<dbReference type="Proteomes" id="UP001515480">
    <property type="component" value="Unassembled WGS sequence"/>
</dbReference>
<protein>
    <recommendedName>
        <fullName evidence="4">CNNM transmembrane domain-containing protein</fullName>
    </recommendedName>
</protein>
<evidence type="ECO:0000259" key="4">
    <source>
        <dbReference type="PROSITE" id="PS51846"/>
    </source>
</evidence>
<reference evidence="5 6" key="1">
    <citation type="journal article" date="2024" name="Science">
        <title>Giant polyketide synthase enzymes in the biosynthesis of giant marine polyether toxins.</title>
        <authorList>
            <person name="Fallon T.R."/>
            <person name="Shende V.V."/>
            <person name="Wierzbicki I.H."/>
            <person name="Pendleton A.L."/>
            <person name="Watervoot N.F."/>
            <person name="Auber R.P."/>
            <person name="Gonzalez D.J."/>
            <person name="Wisecaver J.H."/>
            <person name="Moore B.S."/>
        </authorList>
    </citation>
    <scope>NUCLEOTIDE SEQUENCE [LARGE SCALE GENOMIC DNA]</scope>
    <source>
        <strain evidence="5 6">12B1</strain>
    </source>
</reference>
<dbReference type="InterPro" id="IPR014710">
    <property type="entry name" value="RmlC-like_jellyroll"/>
</dbReference>
<keyword evidence="1 3" id="KW-1133">Transmembrane helix</keyword>
<dbReference type="SUPFAM" id="SSF51206">
    <property type="entry name" value="cAMP-binding domain-like"/>
    <property type="match status" value="1"/>
</dbReference>
<organism evidence="5 6">
    <name type="scientific">Prymnesium parvum</name>
    <name type="common">Toxic golden alga</name>
    <dbReference type="NCBI Taxonomy" id="97485"/>
    <lineage>
        <taxon>Eukaryota</taxon>
        <taxon>Haptista</taxon>
        <taxon>Haptophyta</taxon>
        <taxon>Prymnesiophyceae</taxon>
        <taxon>Prymnesiales</taxon>
        <taxon>Prymnesiaceae</taxon>
        <taxon>Prymnesium</taxon>
    </lineage>
</organism>
<feature type="region of interest" description="Disordered" evidence="2">
    <location>
        <begin position="297"/>
        <end position="320"/>
    </location>
</feature>
<keyword evidence="6" id="KW-1185">Reference proteome</keyword>
<gene>
    <name evidence="5" type="ORF">AB1Y20_002068</name>
</gene>
<dbReference type="PANTHER" id="PTHR12064">
    <property type="entry name" value="METAL TRANSPORTER CNNM"/>
    <property type="match status" value="1"/>
</dbReference>
<evidence type="ECO:0000256" key="2">
    <source>
        <dbReference type="SAM" id="MobiDB-lite"/>
    </source>
</evidence>
<feature type="transmembrane region" description="Helical" evidence="3">
    <location>
        <begin position="117"/>
        <end position="134"/>
    </location>
</feature>
<dbReference type="InterPro" id="IPR002550">
    <property type="entry name" value="CNNM"/>
</dbReference>
<dbReference type="Pfam" id="PF25562">
    <property type="entry name" value="CNBH_CNNM2_C"/>
    <property type="match status" value="1"/>
</dbReference>
<name>A0AB34J830_PRYPA</name>
<dbReference type="InterPro" id="IPR045095">
    <property type="entry name" value="ACDP"/>
</dbReference>
<feature type="transmembrane region" description="Helical" evidence="3">
    <location>
        <begin position="146"/>
        <end position="165"/>
    </location>
</feature>
<comment type="caution">
    <text evidence="5">The sequence shown here is derived from an EMBL/GenBank/DDBJ whole genome shotgun (WGS) entry which is preliminary data.</text>
</comment>
<feature type="transmembrane region" description="Helical" evidence="3">
    <location>
        <begin position="35"/>
        <end position="56"/>
    </location>
</feature>
<proteinExistence type="predicted"/>
<keyword evidence="1 3" id="KW-0812">Transmembrane</keyword>
<dbReference type="InterPro" id="IPR046342">
    <property type="entry name" value="CBS_dom_sf"/>
</dbReference>
<sequence length="658" mass="71804">MSCDGVCPEESACVAQCMLSAPEEEAAAGVTVQQLGAVFLLLCMSGLFSGLTLGLMSLDPQQLRILIAGGTPIEKRQAERILPIRLRGNQLLCTLLLGNTVVNAGIAILTASFTSGLLGGLLSTAFILIFGEIVPQSVCSRYGLAIGARTTEIVMFFMALLYVAAKPISLVLDKLLGEELGTLYNKKELKQLFAMQVADGTSTRGSACNDANRETVKSDELKFITGALALSEKNLSQIMTAMDDVFGLYPDELLDFELMRRIYESGYTRIPVFQRPVDRHTGRPLYSAIDPSRRIGITRNRSRNVSNPDDDASSDTTPSKYGGTVALPLQVLGLLSTKDLILVDPEDAMPVEQLLAHCGRDLLTVWFDTPVNTMLTDFLVGNSHLAFVQRVNTEDPSTDPFYELIGIVTLEDVLEELIQSEIVDETDAYEDNVSKKPVIDSRLDEGMRRMAWTNMLDPDQLENTELSDVEEASLASFLAANVDAFQARHISNRTLQELLSVSTVQIAYPDDEQTSCPFTANAPCDRMIVVLQGRLHVVCGSEGFESDRGPWTVLGAAALRQPNYRTDFTARVMEPSRLLQIRKCDYEDALAREASAPPPSPQESPLATPIKDSSRGPERTEVVLRLPGTAAASEPGPSQAGLMSVFELEPAQAQDERV</sequence>
<dbReference type="EMBL" id="JBGBPQ010000011">
    <property type="protein sequence ID" value="KAL1515442.1"/>
    <property type="molecule type" value="Genomic_DNA"/>
</dbReference>
<accession>A0AB34J830</accession>
<evidence type="ECO:0000313" key="5">
    <source>
        <dbReference type="EMBL" id="KAL1515442.1"/>
    </source>
</evidence>
<feature type="compositionally biased region" description="Basic and acidic residues" evidence="2">
    <location>
        <begin position="612"/>
        <end position="622"/>
    </location>
</feature>
<dbReference type="Gene3D" id="2.60.120.10">
    <property type="entry name" value="Jelly Rolls"/>
    <property type="match status" value="1"/>
</dbReference>
<dbReference type="Gene3D" id="3.10.580.10">
    <property type="entry name" value="CBS-domain"/>
    <property type="match status" value="2"/>
</dbReference>
<dbReference type="AlphaFoldDB" id="A0AB34J830"/>
<evidence type="ECO:0000256" key="3">
    <source>
        <dbReference type="SAM" id="Phobius"/>
    </source>
</evidence>
<dbReference type="PANTHER" id="PTHR12064:SF94">
    <property type="entry name" value="UNEXTENDED PROTEIN"/>
    <property type="match status" value="1"/>
</dbReference>
<dbReference type="InterPro" id="IPR018490">
    <property type="entry name" value="cNMP-bd_dom_sf"/>
</dbReference>
<feature type="region of interest" description="Disordered" evidence="2">
    <location>
        <begin position="591"/>
        <end position="658"/>
    </location>
</feature>
<evidence type="ECO:0000256" key="1">
    <source>
        <dbReference type="PROSITE-ProRule" id="PRU01193"/>
    </source>
</evidence>
<keyword evidence="1 3" id="KW-0472">Membrane</keyword>
<dbReference type="Pfam" id="PF01595">
    <property type="entry name" value="CNNM"/>
    <property type="match status" value="1"/>
</dbReference>
<dbReference type="GO" id="GO:0016020">
    <property type="term" value="C:membrane"/>
    <property type="evidence" value="ECO:0007669"/>
    <property type="project" value="UniProtKB-UniRule"/>
</dbReference>